<accession>A0A316YAQ4</accession>
<feature type="transmembrane region" description="Helical" evidence="2">
    <location>
        <begin position="83"/>
        <end position="103"/>
    </location>
</feature>
<feature type="region of interest" description="Disordered" evidence="1">
    <location>
        <begin position="148"/>
        <end position="193"/>
    </location>
</feature>
<gene>
    <name evidence="3" type="ORF">FA10DRAFT_291777</name>
</gene>
<keyword evidence="2" id="KW-1133">Transmembrane helix</keyword>
<evidence type="ECO:0000313" key="4">
    <source>
        <dbReference type="Proteomes" id="UP000245768"/>
    </source>
</evidence>
<protein>
    <submittedName>
        <fullName evidence="3">Uncharacterized protein</fullName>
    </submittedName>
</protein>
<feature type="transmembrane region" description="Helical" evidence="2">
    <location>
        <begin position="202"/>
        <end position="222"/>
    </location>
</feature>
<dbReference type="GeneID" id="37046284"/>
<dbReference type="InParanoid" id="A0A316YAQ4"/>
<proteinExistence type="predicted"/>
<keyword evidence="4" id="KW-1185">Reference proteome</keyword>
<feature type="compositionally biased region" description="Polar residues" evidence="1">
    <location>
        <begin position="176"/>
        <end position="187"/>
    </location>
</feature>
<name>A0A316YAQ4_9BASI</name>
<dbReference type="Proteomes" id="UP000245768">
    <property type="component" value="Unassembled WGS sequence"/>
</dbReference>
<evidence type="ECO:0000256" key="2">
    <source>
        <dbReference type="SAM" id="Phobius"/>
    </source>
</evidence>
<dbReference type="RefSeq" id="XP_025373895.1">
    <property type="nucleotide sequence ID" value="XM_025524368.1"/>
</dbReference>
<evidence type="ECO:0000256" key="1">
    <source>
        <dbReference type="SAM" id="MobiDB-lite"/>
    </source>
</evidence>
<dbReference type="AlphaFoldDB" id="A0A316YAQ4"/>
<sequence length="332" mass="36693">MASTFYFRMTKGGVSSAQSPNTCSVASGTGEVFMRSYRQKYKTLTKGTDLAGPEENAAAIKVWEYLKLAWWWGTVGFCEWTTFAWFTTLFQFIVGLVLAYELIVRMRRLDNQENDDDLIFSVPLTEPFPVEVDDEADNVDFAARLSVPPPAELGDKQRELSSTDVSAPKDGGGQTPDPNLCSTTRSPSLRMPVDRLGRPRRVHYLISALTAYSIVVIGITAVDLDVISKSPEALAPAFYHHNLATGWLNIRAVADEGRTQFRLDSTTSISRRGGPATHWPCHGLVTATCAEQATARPMNKRRLCDPRTMALRASPAQLGSYLDHKADEDPPT</sequence>
<keyword evidence="2" id="KW-0472">Membrane</keyword>
<reference evidence="3 4" key="1">
    <citation type="journal article" date="2018" name="Mol. Biol. Evol.">
        <title>Broad Genomic Sampling Reveals a Smut Pathogenic Ancestry of the Fungal Clade Ustilaginomycotina.</title>
        <authorList>
            <person name="Kijpornyongpan T."/>
            <person name="Mondo S.J."/>
            <person name="Barry K."/>
            <person name="Sandor L."/>
            <person name="Lee J."/>
            <person name="Lipzen A."/>
            <person name="Pangilinan J."/>
            <person name="LaButti K."/>
            <person name="Hainaut M."/>
            <person name="Henrissat B."/>
            <person name="Grigoriev I.V."/>
            <person name="Spatafora J.W."/>
            <person name="Aime M.C."/>
        </authorList>
    </citation>
    <scope>NUCLEOTIDE SEQUENCE [LARGE SCALE GENOMIC DNA]</scope>
    <source>
        <strain evidence="3 4">MCA 4198</strain>
    </source>
</reference>
<dbReference type="EMBL" id="KZ819643">
    <property type="protein sequence ID" value="PWN86697.1"/>
    <property type="molecule type" value="Genomic_DNA"/>
</dbReference>
<organism evidence="3 4">
    <name type="scientific">Acaromyces ingoldii</name>
    <dbReference type="NCBI Taxonomy" id="215250"/>
    <lineage>
        <taxon>Eukaryota</taxon>
        <taxon>Fungi</taxon>
        <taxon>Dikarya</taxon>
        <taxon>Basidiomycota</taxon>
        <taxon>Ustilaginomycotina</taxon>
        <taxon>Exobasidiomycetes</taxon>
        <taxon>Exobasidiales</taxon>
        <taxon>Cryptobasidiaceae</taxon>
        <taxon>Acaromyces</taxon>
    </lineage>
</organism>
<evidence type="ECO:0000313" key="3">
    <source>
        <dbReference type="EMBL" id="PWN86697.1"/>
    </source>
</evidence>
<keyword evidence="2" id="KW-0812">Transmembrane</keyword>